<feature type="transmembrane region" description="Helical" evidence="1">
    <location>
        <begin position="267"/>
        <end position="289"/>
    </location>
</feature>
<feature type="transmembrane region" description="Helical" evidence="1">
    <location>
        <begin position="364"/>
        <end position="384"/>
    </location>
</feature>
<dbReference type="EMBL" id="PJNI01000001">
    <property type="protein sequence ID" value="PKR81797.1"/>
    <property type="molecule type" value="Genomic_DNA"/>
</dbReference>
<name>A0A2I0R5D6_9FLAO</name>
<feature type="transmembrane region" description="Helical" evidence="1">
    <location>
        <begin position="240"/>
        <end position="260"/>
    </location>
</feature>
<feature type="transmembrane region" description="Helical" evidence="1">
    <location>
        <begin position="391"/>
        <end position="411"/>
    </location>
</feature>
<keyword evidence="1" id="KW-0812">Transmembrane</keyword>
<proteinExistence type="predicted"/>
<keyword evidence="1" id="KW-0472">Membrane</keyword>
<keyword evidence="1" id="KW-1133">Transmembrane helix</keyword>
<evidence type="ECO:0000313" key="3">
    <source>
        <dbReference type="Proteomes" id="UP000236654"/>
    </source>
</evidence>
<dbReference type="Proteomes" id="UP000236654">
    <property type="component" value="Unassembled WGS sequence"/>
</dbReference>
<feature type="transmembrane region" description="Helical" evidence="1">
    <location>
        <begin position="195"/>
        <end position="228"/>
    </location>
</feature>
<dbReference type="AlphaFoldDB" id="A0A2I0R5D6"/>
<evidence type="ECO:0000256" key="1">
    <source>
        <dbReference type="SAM" id="Phobius"/>
    </source>
</evidence>
<feature type="transmembrane region" description="Helical" evidence="1">
    <location>
        <begin position="36"/>
        <end position="55"/>
    </location>
</feature>
<feature type="transmembrane region" description="Helical" evidence="1">
    <location>
        <begin position="301"/>
        <end position="319"/>
    </location>
</feature>
<feature type="transmembrane region" description="Helical" evidence="1">
    <location>
        <begin position="67"/>
        <end position="84"/>
    </location>
</feature>
<keyword evidence="3" id="KW-1185">Reference proteome</keyword>
<organism evidence="2 3">
    <name type="scientific">Brumimicrobium salinarum</name>
    <dbReference type="NCBI Taxonomy" id="2058658"/>
    <lineage>
        <taxon>Bacteria</taxon>
        <taxon>Pseudomonadati</taxon>
        <taxon>Bacteroidota</taxon>
        <taxon>Flavobacteriia</taxon>
        <taxon>Flavobacteriales</taxon>
        <taxon>Crocinitomicaceae</taxon>
        <taxon>Brumimicrobium</taxon>
    </lineage>
</organism>
<reference evidence="2 3" key="1">
    <citation type="submission" date="2017-12" db="EMBL/GenBank/DDBJ databases">
        <title>The draft genome sequence of Brumimicrobium saltpan LHR20.</title>
        <authorList>
            <person name="Do Z.-J."/>
            <person name="Luo H.-R."/>
        </authorList>
    </citation>
    <scope>NUCLEOTIDE SEQUENCE [LARGE SCALE GENOMIC DNA]</scope>
    <source>
        <strain evidence="2 3">LHR20</strain>
    </source>
</reference>
<accession>A0A2I0R5D6</accession>
<feature type="transmembrane region" description="Helical" evidence="1">
    <location>
        <begin position="331"/>
        <end position="349"/>
    </location>
</feature>
<gene>
    <name evidence="2" type="ORF">CW751_00200</name>
</gene>
<evidence type="ECO:0008006" key="4">
    <source>
        <dbReference type="Google" id="ProtNLM"/>
    </source>
</evidence>
<evidence type="ECO:0000313" key="2">
    <source>
        <dbReference type="EMBL" id="PKR81797.1"/>
    </source>
</evidence>
<sequence length="455" mass="52567">MSMFKLSREYWMLGLGLLVYLLAIAFIAYGLEQDDFGLFISAYGIAFSTYLVSMYHRYLLSLKQWKMIAFLLFLVPLFSLPSLSPDVYRFLWDGEITLLGIHPYAHSPNALVELQPSLISSEYLNFLYTHTTDLSKGNYTVYPTVHQVYFLIPTFLSDDLFVSLIILRVLMIFTMALGAIYFLKLLHLLQLPKHLSLLLFLNPILIIEVVGNLHFEGVVLAWLVIGIYFLIKKNVFKSALFWSIAINVKLTPLILLPFVLRFSKLKFTLYFYLSTFVLSVILLSIYMWPSVFLNFFQSIELYFVNFEFNGSVFSVFNWLADGFVEGNPTLIVGPITSLLAFVLILWLAFYKPIYAPKILLERMMWGYVIYLLFATTVHPWYVVLPLGLAVFSANLGVIMWSFLIMLSYGFYALGSSFWGTVLIAIEYLVLFFFLFYPSNGFSQMSKRFLKIDSIK</sequence>
<feature type="transmembrane region" description="Helical" evidence="1">
    <location>
        <begin position="417"/>
        <end position="436"/>
    </location>
</feature>
<comment type="caution">
    <text evidence="2">The sequence shown here is derived from an EMBL/GenBank/DDBJ whole genome shotgun (WGS) entry which is preliminary data.</text>
</comment>
<dbReference type="Pfam" id="PF26314">
    <property type="entry name" value="MptA_B_family"/>
    <property type="match status" value="1"/>
</dbReference>
<feature type="transmembrane region" description="Helical" evidence="1">
    <location>
        <begin position="12"/>
        <end position="30"/>
    </location>
</feature>
<protein>
    <recommendedName>
        <fullName evidence="4">DUF2029 domain-containing protein</fullName>
    </recommendedName>
</protein>
<feature type="transmembrane region" description="Helical" evidence="1">
    <location>
        <begin position="160"/>
        <end position="183"/>
    </location>
</feature>